<dbReference type="InterPro" id="IPR037237">
    <property type="entry name" value="IlvD/EDD_N"/>
</dbReference>
<feature type="domain" description="Dihydroxy-acid/6-phosphogluconate dehydratase N-terminal" evidence="4">
    <location>
        <begin position="13"/>
        <end position="58"/>
    </location>
</feature>
<gene>
    <name evidence="5" type="ORF">LZC95_24840</name>
</gene>
<feature type="compositionally biased region" description="Low complexity" evidence="3">
    <location>
        <begin position="116"/>
        <end position="128"/>
    </location>
</feature>
<organism evidence="5 6">
    <name type="scientific">Pendulispora brunnea</name>
    <dbReference type="NCBI Taxonomy" id="2905690"/>
    <lineage>
        <taxon>Bacteria</taxon>
        <taxon>Pseudomonadati</taxon>
        <taxon>Myxococcota</taxon>
        <taxon>Myxococcia</taxon>
        <taxon>Myxococcales</taxon>
        <taxon>Sorangiineae</taxon>
        <taxon>Pendulisporaceae</taxon>
        <taxon>Pendulispora</taxon>
    </lineage>
</organism>
<evidence type="ECO:0000259" key="4">
    <source>
        <dbReference type="Pfam" id="PF00920"/>
    </source>
</evidence>
<dbReference type="Proteomes" id="UP001379533">
    <property type="component" value="Chromosome"/>
</dbReference>
<dbReference type="GO" id="GO:0004160">
    <property type="term" value="F:dihydroxy-acid dehydratase activity"/>
    <property type="evidence" value="ECO:0007669"/>
    <property type="project" value="UniProtKB-EC"/>
</dbReference>
<evidence type="ECO:0000256" key="2">
    <source>
        <dbReference type="ARBA" id="ARBA00023239"/>
    </source>
</evidence>
<reference evidence="5 6" key="1">
    <citation type="submission" date="2021-12" db="EMBL/GenBank/DDBJ databases">
        <title>Discovery of the Pendulisporaceae a myxobacterial family with distinct sporulation behavior and unique specialized metabolism.</title>
        <authorList>
            <person name="Garcia R."/>
            <person name="Popoff A."/>
            <person name="Bader C.D."/>
            <person name="Loehr J."/>
            <person name="Walesch S."/>
            <person name="Walt C."/>
            <person name="Boldt J."/>
            <person name="Bunk B."/>
            <person name="Haeckl F.J.F.P.J."/>
            <person name="Gunesch A.P."/>
            <person name="Birkelbach J."/>
            <person name="Nuebel U."/>
            <person name="Pietschmann T."/>
            <person name="Bach T."/>
            <person name="Mueller R."/>
        </authorList>
    </citation>
    <scope>NUCLEOTIDE SEQUENCE [LARGE SCALE GENOMIC DNA]</scope>
    <source>
        <strain evidence="5 6">MSr12523</strain>
    </source>
</reference>
<feature type="region of interest" description="Disordered" evidence="3">
    <location>
        <begin position="111"/>
        <end position="150"/>
    </location>
</feature>
<proteinExistence type="inferred from homology"/>
<dbReference type="EMBL" id="CP089982">
    <property type="protein sequence ID" value="WXB00030.1"/>
    <property type="molecule type" value="Genomic_DNA"/>
</dbReference>
<dbReference type="SUPFAM" id="SSF143975">
    <property type="entry name" value="IlvD/EDD N-terminal domain-like"/>
    <property type="match status" value="1"/>
</dbReference>
<feature type="region of interest" description="Disordered" evidence="3">
    <location>
        <begin position="1"/>
        <end position="20"/>
    </location>
</feature>
<keyword evidence="2 5" id="KW-0456">Lyase</keyword>
<dbReference type="RefSeq" id="WP_394850671.1">
    <property type="nucleotide sequence ID" value="NZ_CP089982.1"/>
</dbReference>
<keyword evidence="6" id="KW-1185">Reference proteome</keyword>
<evidence type="ECO:0000256" key="1">
    <source>
        <dbReference type="ARBA" id="ARBA00006486"/>
    </source>
</evidence>
<evidence type="ECO:0000313" key="6">
    <source>
        <dbReference type="Proteomes" id="UP001379533"/>
    </source>
</evidence>
<sequence length="150" mass="16419">MRGSRYTDEDQEKPQAGTAYTWTEAKPCNAHQRRFAEKVNQGVYAAGGTPVAFKAPGFMSQRSGVRRLTKWMLDASTGRTQREEPDLYREVPKNAAMRRIDVQGIRTRSPRCSRGVVAQSAARVSSVSEGAVTPPSQDQGMQKGKGAGES</sequence>
<name>A0ABZ2KSR9_9BACT</name>
<dbReference type="Pfam" id="PF00920">
    <property type="entry name" value="ILVD_EDD_N"/>
    <property type="match status" value="1"/>
</dbReference>
<dbReference type="InterPro" id="IPR000581">
    <property type="entry name" value="ILV_EDD_N"/>
</dbReference>
<comment type="similarity">
    <text evidence="1">Belongs to the IlvD/Edd family.</text>
</comment>
<accession>A0ABZ2KSR9</accession>
<evidence type="ECO:0000256" key="3">
    <source>
        <dbReference type="SAM" id="MobiDB-lite"/>
    </source>
</evidence>
<protein>
    <submittedName>
        <fullName evidence="5">Dihydroxy-acid dehydratase</fullName>
        <ecNumber evidence="5">4.2.1.9</ecNumber>
    </submittedName>
</protein>
<evidence type="ECO:0000313" key="5">
    <source>
        <dbReference type="EMBL" id="WXB00030.1"/>
    </source>
</evidence>
<dbReference type="EC" id="4.2.1.9" evidence="5"/>